<accession>A0AAN6RJ19</accession>
<keyword evidence="4" id="KW-1185">Reference proteome</keyword>
<evidence type="ECO:0000256" key="1">
    <source>
        <dbReference type="SAM" id="MobiDB-lite"/>
    </source>
</evidence>
<reference evidence="3 4" key="1">
    <citation type="submission" date="2021-02" db="EMBL/GenBank/DDBJ databases">
        <title>Genome assembly of Pseudopithomyces chartarum.</title>
        <authorList>
            <person name="Jauregui R."/>
            <person name="Singh J."/>
            <person name="Voisey C."/>
        </authorList>
    </citation>
    <scope>NUCLEOTIDE SEQUENCE [LARGE SCALE GENOMIC DNA]</scope>
    <source>
        <strain evidence="3 4">AGR01</strain>
    </source>
</reference>
<dbReference type="EMBL" id="WVTA01000004">
    <property type="protein sequence ID" value="KAK3214238.1"/>
    <property type="molecule type" value="Genomic_DNA"/>
</dbReference>
<sequence>MPSDDPQTFECTTCEQKHDIIPDTLPVGHSGHKPHCILCSLHTLYRATIPAAPSARPTGAQIEKNNIIRTRKIVLGIVIPTAILAFLSFRWQMQFWTHIINGTGHGQQQGRERFLWFTLCMIFVAPCGTILGFVISVMYYIYWCLKKKKTKRRKASQQPGAVADAQDEIPLEQKPLTELRYQDLREMKEQIQIVVTPPDEPEMPQVKENRMSKMLGAVTNRFTAGYDGRDVRKQNWIAMEEMGGLGSPGERGNTAAKASRPMTEWPAI</sequence>
<keyword evidence="2" id="KW-0812">Transmembrane</keyword>
<organism evidence="3 4">
    <name type="scientific">Pseudopithomyces chartarum</name>
    <dbReference type="NCBI Taxonomy" id="1892770"/>
    <lineage>
        <taxon>Eukaryota</taxon>
        <taxon>Fungi</taxon>
        <taxon>Dikarya</taxon>
        <taxon>Ascomycota</taxon>
        <taxon>Pezizomycotina</taxon>
        <taxon>Dothideomycetes</taxon>
        <taxon>Pleosporomycetidae</taxon>
        <taxon>Pleosporales</taxon>
        <taxon>Massarineae</taxon>
        <taxon>Didymosphaeriaceae</taxon>
        <taxon>Pseudopithomyces</taxon>
    </lineage>
</organism>
<dbReference type="Proteomes" id="UP001280581">
    <property type="component" value="Unassembled WGS sequence"/>
</dbReference>
<protein>
    <submittedName>
        <fullName evidence="3">Uncharacterized protein</fullName>
    </submittedName>
</protein>
<evidence type="ECO:0000313" key="4">
    <source>
        <dbReference type="Proteomes" id="UP001280581"/>
    </source>
</evidence>
<keyword evidence="2" id="KW-1133">Transmembrane helix</keyword>
<name>A0AAN6RJ19_9PLEO</name>
<comment type="caution">
    <text evidence="3">The sequence shown here is derived from an EMBL/GenBank/DDBJ whole genome shotgun (WGS) entry which is preliminary data.</text>
</comment>
<dbReference type="AlphaFoldDB" id="A0AAN6RJ19"/>
<feature type="region of interest" description="Disordered" evidence="1">
    <location>
        <begin position="242"/>
        <end position="268"/>
    </location>
</feature>
<evidence type="ECO:0000256" key="2">
    <source>
        <dbReference type="SAM" id="Phobius"/>
    </source>
</evidence>
<keyword evidence="2" id="KW-0472">Membrane</keyword>
<proteinExistence type="predicted"/>
<gene>
    <name evidence="3" type="ORF">GRF29_28g2423335</name>
</gene>
<evidence type="ECO:0000313" key="3">
    <source>
        <dbReference type="EMBL" id="KAK3214238.1"/>
    </source>
</evidence>
<feature type="transmembrane region" description="Helical" evidence="2">
    <location>
        <begin position="73"/>
        <end position="93"/>
    </location>
</feature>
<feature type="transmembrane region" description="Helical" evidence="2">
    <location>
        <begin position="113"/>
        <end position="143"/>
    </location>
</feature>